<organism evidence="10 11">
    <name type="scientific">Rhynchospora pubera</name>
    <dbReference type="NCBI Taxonomy" id="906938"/>
    <lineage>
        <taxon>Eukaryota</taxon>
        <taxon>Viridiplantae</taxon>
        <taxon>Streptophyta</taxon>
        <taxon>Embryophyta</taxon>
        <taxon>Tracheophyta</taxon>
        <taxon>Spermatophyta</taxon>
        <taxon>Magnoliopsida</taxon>
        <taxon>Liliopsida</taxon>
        <taxon>Poales</taxon>
        <taxon>Cyperaceae</taxon>
        <taxon>Cyperoideae</taxon>
        <taxon>Rhynchosporeae</taxon>
        <taxon>Rhynchospora</taxon>
    </lineage>
</organism>
<dbReference type="Proteomes" id="UP001140206">
    <property type="component" value="Chromosome 4"/>
</dbReference>
<dbReference type="GO" id="GO:0051028">
    <property type="term" value="P:mRNA transport"/>
    <property type="evidence" value="ECO:0007669"/>
    <property type="project" value="UniProtKB-KW"/>
</dbReference>
<keyword evidence="9" id="KW-0472">Membrane</keyword>
<evidence type="ECO:0000256" key="7">
    <source>
        <dbReference type="ARBA" id="ARBA00023242"/>
    </source>
</evidence>
<evidence type="ECO:0000256" key="6">
    <source>
        <dbReference type="ARBA" id="ARBA00023132"/>
    </source>
</evidence>
<dbReference type="PANTHER" id="PTHR13437:SF2">
    <property type="entry name" value="NUCLEOPORIN P58_P45"/>
    <property type="match status" value="1"/>
</dbReference>
<dbReference type="GO" id="GO:0005643">
    <property type="term" value="C:nuclear pore"/>
    <property type="evidence" value="ECO:0007669"/>
    <property type="project" value="UniProtKB-SubCell"/>
</dbReference>
<keyword evidence="6" id="KW-0906">Nuclear pore complex</keyword>
<comment type="subcellular location">
    <subcellularLocation>
        <location evidence="1">Nucleus</location>
        <location evidence="1">Nuclear pore complex</location>
    </subcellularLocation>
</comment>
<keyword evidence="9" id="KW-0812">Transmembrane</keyword>
<evidence type="ECO:0000256" key="5">
    <source>
        <dbReference type="ARBA" id="ARBA00023010"/>
    </source>
</evidence>
<evidence type="ECO:0000313" key="11">
    <source>
        <dbReference type="Proteomes" id="UP001140206"/>
    </source>
</evidence>
<evidence type="ECO:0000256" key="9">
    <source>
        <dbReference type="SAM" id="Phobius"/>
    </source>
</evidence>
<feature type="compositionally biased region" description="Polar residues" evidence="8">
    <location>
        <begin position="323"/>
        <end position="351"/>
    </location>
</feature>
<dbReference type="GO" id="GO:0015031">
    <property type="term" value="P:protein transport"/>
    <property type="evidence" value="ECO:0007669"/>
    <property type="project" value="UniProtKB-KW"/>
</dbReference>
<gene>
    <name evidence="10" type="ORF">LUZ62_070399</name>
</gene>
<keyword evidence="9" id="KW-1133">Transmembrane helix</keyword>
<name>A0AAV8CWJ5_9POAL</name>
<dbReference type="InterPro" id="IPR024882">
    <property type="entry name" value="NUP58/p45/49"/>
</dbReference>
<feature type="transmembrane region" description="Helical" evidence="9">
    <location>
        <begin position="441"/>
        <end position="461"/>
    </location>
</feature>
<keyword evidence="4" id="KW-0653">Protein transport</keyword>
<keyword evidence="3" id="KW-0509">mRNA transport</keyword>
<dbReference type="EMBL" id="JAMFTS010000004">
    <property type="protein sequence ID" value="KAJ4760024.1"/>
    <property type="molecule type" value="Genomic_DNA"/>
</dbReference>
<evidence type="ECO:0000256" key="4">
    <source>
        <dbReference type="ARBA" id="ARBA00022927"/>
    </source>
</evidence>
<sequence length="462" mass="50844">MALFTPQPQQTPSLQIQTPQFQFQPPQQQQQQQQQFSQMQMQMQLQVPQPQILLYTKEKAPAGWSTKFEDLHQDSQKFLLQIEERLRGYRDESEKLDQCTRLYDMSVSDDSFEVDAARIVQEIASTNTAIEREKASVQELVTSIKNMIRSTELAVHTYMMLRPRFVRPATAPAQNNSASATQPTNQIVPAAPPMPVFDFYSGVPKRPSAFMQHTVERLQKFLEECVRWIEELEQLVQIDANRRCSDSLEALPKVMSNVHDYFVYVASKVENLHQYMESVKTAYLIEQRQCGDDADPFLEANRREAARLEAAARRVHPTLHLPATQNTPHQLNTPNPTPAVQQPSLQPTPGFSTPAPASSGGGLFSTPSGSAPSAPLFGALTSFTPQTTPFVSASGSLFGSTPAPSGFGSTTPAIGGGTTLFSTPTFGGATASGASFGGASVSTTMLLCAILLFPNLFNFYIS</sequence>
<dbReference type="GO" id="GO:0008139">
    <property type="term" value="F:nuclear localization sequence binding"/>
    <property type="evidence" value="ECO:0007669"/>
    <property type="project" value="InterPro"/>
</dbReference>
<accession>A0AAV8CWJ5</accession>
<evidence type="ECO:0000256" key="3">
    <source>
        <dbReference type="ARBA" id="ARBA00022816"/>
    </source>
</evidence>
<reference evidence="10" key="1">
    <citation type="submission" date="2022-08" db="EMBL/GenBank/DDBJ databases">
        <authorList>
            <person name="Marques A."/>
        </authorList>
    </citation>
    <scope>NUCLEOTIDE SEQUENCE</scope>
    <source>
        <strain evidence="10">RhyPub2mFocal</strain>
        <tissue evidence="10">Leaves</tissue>
    </source>
</reference>
<feature type="region of interest" description="Disordered" evidence="8">
    <location>
        <begin position="318"/>
        <end position="369"/>
    </location>
</feature>
<dbReference type="AlphaFoldDB" id="A0AAV8CWJ5"/>
<keyword evidence="2" id="KW-0813">Transport</keyword>
<dbReference type="PANTHER" id="PTHR13437">
    <property type="entry name" value="NUCLEOPORIN P58/P45 NUCLEOPORIN-LIKE PROTEIN 1"/>
    <property type="match status" value="1"/>
</dbReference>
<comment type="caution">
    <text evidence="10">The sequence shown here is derived from an EMBL/GenBank/DDBJ whole genome shotgun (WGS) entry which is preliminary data.</text>
</comment>
<protein>
    <submittedName>
        <fullName evidence="10">Nuclear pore complex protein NUP58</fullName>
    </submittedName>
</protein>
<keyword evidence="7" id="KW-0539">Nucleus</keyword>
<evidence type="ECO:0000256" key="1">
    <source>
        <dbReference type="ARBA" id="ARBA00004567"/>
    </source>
</evidence>
<dbReference type="Gene3D" id="6.10.140.1350">
    <property type="match status" value="1"/>
</dbReference>
<evidence type="ECO:0000256" key="8">
    <source>
        <dbReference type="SAM" id="MobiDB-lite"/>
    </source>
</evidence>
<keyword evidence="5" id="KW-0811">Translocation</keyword>
<evidence type="ECO:0000313" key="10">
    <source>
        <dbReference type="EMBL" id="KAJ4760024.1"/>
    </source>
</evidence>
<evidence type="ECO:0000256" key="2">
    <source>
        <dbReference type="ARBA" id="ARBA00022448"/>
    </source>
</evidence>
<keyword evidence="11" id="KW-1185">Reference proteome</keyword>
<proteinExistence type="predicted"/>
<dbReference type="GO" id="GO:0017056">
    <property type="term" value="F:structural constituent of nuclear pore"/>
    <property type="evidence" value="ECO:0007669"/>
    <property type="project" value="InterPro"/>
</dbReference>